<dbReference type="KEGG" id="fgg:FSB75_05750"/>
<dbReference type="Proteomes" id="UP000321204">
    <property type="component" value="Chromosome"/>
</dbReference>
<dbReference type="InterPro" id="IPR018958">
    <property type="entry name" value="Knr4/Smi1-like_dom"/>
</dbReference>
<gene>
    <name evidence="2" type="ORF">FSB75_05750</name>
</gene>
<reference evidence="2 3" key="1">
    <citation type="journal article" date="2015" name="Int. J. Syst. Evol. Microbiol.">
        <title>Flavisolibacter ginsenosidimutans sp. nov., with ginsenoside-converting activity isolated from soil used for cultivating ginseng.</title>
        <authorList>
            <person name="Zhao Y."/>
            <person name="Liu Q."/>
            <person name="Kang M.S."/>
            <person name="Jin F."/>
            <person name="Yu H."/>
            <person name="Im W.T."/>
        </authorList>
    </citation>
    <scope>NUCLEOTIDE SEQUENCE [LARGE SCALE GENOMIC DNA]</scope>
    <source>
        <strain evidence="2 3">Gsoil 636</strain>
    </source>
</reference>
<protein>
    <recommendedName>
        <fullName evidence="1">Knr4/Smi1-like domain-containing protein</fullName>
    </recommendedName>
</protein>
<dbReference type="OrthoDB" id="9795554at2"/>
<dbReference type="InterPro" id="IPR037883">
    <property type="entry name" value="Knr4/Smi1-like_sf"/>
</dbReference>
<name>A0A5B8UFI8_9BACT</name>
<evidence type="ECO:0000313" key="3">
    <source>
        <dbReference type="Proteomes" id="UP000321204"/>
    </source>
</evidence>
<dbReference type="Gene3D" id="3.40.1580.10">
    <property type="entry name" value="SMI1/KNR4-like"/>
    <property type="match status" value="1"/>
</dbReference>
<feature type="domain" description="Knr4/Smi1-like" evidence="1">
    <location>
        <begin position="24"/>
        <end position="134"/>
    </location>
</feature>
<dbReference type="RefSeq" id="WP_146784098.1">
    <property type="nucleotide sequence ID" value="NZ_BAABIO010000002.1"/>
</dbReference>
<keyword evidence="3" id="KW-1185">Reference proteome</keyword>
<accession>A0A5B8UFI8</accession>
<evidence type="ECO:0000313" key="2">
    <source>
        <dbReference type="EMBL" id="QEC55427.1"/>
    </source>
</evidence>
<sequence length="143" mass="16606">MQKEIKDKVYYLLSGLEKEEPLPESRFDGVTESFDFKLPGMYKEVMKAFNGGEGEVGTDSWLCLFPIEELTQINGDYKLLMEQIPDYFLFGKDAADTGYAFHKTYGTFHSFGLMSNFETDNIELLGNDFLRFLEYLESYRYEG</sequence>
<dbReference type="AlphaFoldDB" id="A0A5B8UFI8"/>
<dbReference type="SUPFAM" id="SSF160631">
    <property type="entry name" value="SMI1/KNR4-like"/>
    <property type="match status" value="1"/>
</dbReference>
<dbReference type="Pfam" id="PF09346">
    <property type="entry name" value="SMI1_KNR4"/>
    <property type="match status" value="1"/>
</dbReference>
<organism evidence="2 3">
    <name type="scientific">Flavisolibacter ginsenosidimutans</name>
    <dbReference type="NCBI Taxonomy" id="661481"/>
    <lineage>
        <taxon>Bacteria</taxon>
        <taxon>Pseudomonadati</taxon>
        <taxon>Bacteroidota</taxon>
        <taxon>Chitinophagia</taxon>
        <taxon>Chitinophagales</taxon>
        <taxon>Chitinophagaceae</taxon>
        <taxon>Flavisolibacter</taxon>
    </lineage>
</organism>
<evidence type="ECO:0000259" key="1">
    <source>
        <dbReference type="Pfam" id="PF09346"/>
    </source>
</evidence>
<proteinExistence type="predicted"/>
<dbReference type="EMBL" id="CP042433">
    <property type="protein sequence ID" value="QEC55427.1"/>
    <property type="molecule type" value="Genomic_DNA"/>
</dbReference>